<keyword evidence="6 7" id="KW-0472">Membrane</keyword>
<reference evidence="9 10" key="1">
    <citation type="journal article" date="2022" name="Microbiol. Resour. Announc.">
        <title>Complete Genome Sequence of the Hyperthermophilic and Acidophilic Archaeon Saccharolobus caldissimus Strain HS-3T.</title>
        <authorList>
            <person name="Sakai H.D."/>
            <person name="Kurosawa N."/>
        </authorList>
    </citation>
    <scope>NUCLEOTIDE SEQUENCE [LARGE SCALE GENOMIC DNA]</scope>
    <source>
        <strain evidence="9 10">JCM32116</strain>
    </source>
</reference>
<evidence type="ECO:0000256" key="5">
    <source>
        <dbReference type="ARBA" id="ARBA00022989"/>
    </source>
</evidence>
<proteinExistence type="predicted"/>
<evidence type="ECO:0000313" key="9">
    <source>
        <dbReference type="EMBL" id="BDB98009.1"/>
    </source>
</evidence>
<protein>
    <recommendedName>
        <fullName evidence="8">Glycosyltransferase 2-like domain-containing protein</fullName>
    </recommendedName>
</protein>
<dbReference type="EMBL" id="AP025226">
    <property type="protein sequence ID" value="BDB98009.1"/>
    <property type="molecule type" value="Genomic_DNA"/>
</dbReference>
<keyword evidence="3" id="KW-0808">Transferase</keyword>
<comment type="subcellular location">
    <subcellularLocation>
        <location evidence="1">Membrane</location>
        <topology evidence="1">Multi-pass membrane protein</topology>
    </subcellularLocation>
</comment>
<feature type="transmembrane region" description="Helical" evidence="7">
    <location>
        <begin position="305"/>
        <end position="329"/>
    </location>
</feature>
<evidence type="ECO:0000256" key="4">
    <source>
        <dbReference type="ARBA" id="ARBA00022692"/>
    </source>
</evidence>
<dbReference type="SUPFAM" id="SSF53448">
    <property type="entry name" value="Nucleotide-diphospho-sugar transferases"/>
    <property type="match status" value="1"/>
</dbReference>
<evidence type="ECO:0000256" key="7">
    <source>
        <dbReference type="SAM" id="Phobius"/>
    </source>
</evidence>
<keyword evidence="5 7" id="KW-1133">Transmembrane helix</keyword>
<dbReference type="GO" id="GO:0016757">
    <property type="term" value="F:glycosyltransferase activity"/>
    <property type="evidence" value="ECO:0007669"/>
    <property type="project" value="UniProtKB-KW"/>
</dbReference>
<feature type="transmembrane region" description="Helical" evidence="7">
    <location>
        <begin position="335"/>
        <end position="357"/>
    </location>
</feature>
<sequence length="408" mass="47014">MQMSLTSILASILIIISTIYLGFFTLINLFILSTNNLDDSLDNKKDKEHYNDKVVFVIPVKDDPSILRSLPGYKGLEYENYDVVIIDDSDSEDFVKTLDEVASRLGFIHIVRPKEIRVGRKGAALNYAIDRISYLNPKYVIVMDADHIPDKHLVTYALSLMKAKNVKVLIGYQKHDLGDYGPFGKYYRIIHALSIFSLMARDKLRLAPIFTGSVGVFEYEWLKNNRFDDKSITEDWELSLRSYINGSFSHHVTNKVFSHCAVPQDIKWFIRQQIRWAEGTIADFKRHFVSLIKTEKLSIKEKIGLVYQGLLYSQSLVILISFVLSLIFYKVSTMHTIPFISAPVIILSLISWLGLFIRGLEIENMKLDISVLVFSFLMIYIMSLFYSYGTVKGLILKKRSWIVTKRRS</sequence>
<dbReference type="InterPro" id="IPR029044">
    <property type="entry name" value="Nucleotide-diphossugar_trans"/>
</dbReference>
<dbReference type="KEGG" id="scas:SACC_10260"/>
<dbReference type="GO" id="GO:0016020">
    <property type="term" value="C:membrane"/>
    <property type="evidence" value="ECO:0007669"/>
    <property type="project" value="UniProtKB-SubCell"/>
</dbReference>
<dbReference type="GeneID" id="68865771"/>
<evidence type="ECO:0000313" key="10">
    <source>
        <dbReference type="Proteomes" id="UP001319921"/>
    </source>
</evidence>
<dbReference type="InterPro" id="IPR050321">
    <property type="entry name" value="Glycosyltr_2/OpgH_subfam"/>
</dbReference>
<organism evidence="9 10">
    <name type="scientific">Saccharolobus caldissimus</name>
    <dbReference type="NCBI Taxonomy" id="1702097"/>
    <lineage>
        <taxon>Archaea</taxon>
        <taxon>Thermoproteota</taxon>
        <taxon>Thermoprotei</taxon>
        <taxon>Sulfolobales</taxon>
        <taxon>Sulfolobaceae</taxon>
        <taxon>Saccharolobus</taxon>
    </lineage>
</organism>
<evidence type="ECO:0000256" key="2">
    <source>
        <dbReference type="ARBA" id="ARBA00022676"/>
    </source>
</evidence>
<feature type="transmembrane region" description="Helical" evidence="7">
    <location>
        <begin position="6"/>
        <end position="31"/>
    </location>
</feature>
<keyword evidence="2" id="KW-0328">Glycosyltransferase</keyword>
<dbReference type="Gene3D" id="3.90.550.10">
    <property type="entry name" value="Spore Coat Polysaccharide Biosynthesis Protein SpsA, Chain A"/>
    <property type="match status" value="1"/>
</dbReference>
<accession>A0AAQ4CQC8</accession>
<dbReference type="AlphaFoldDB" id="A0AAQ4CQC8"/>
<dbReference type="Pfam" id="PF13632">
    <property type="entry name" value="Glyco_trans_2_3"/>
    <property type="match status" value="1"/>
</dbReference>
<dbReference type="InterPro" id="IPR001173">
    <property type="entry name" value="Glyco_trans_2-like"/>
</dbReference>
<evidence type="ECO:0000256" key="1">
    <source>
        <dbReference type="ARBA" id="ARBA00004141"/>
    </source>
</evidence>
<keyword evidence="10" id="KW-1185">Reference proteome</keyword>
<dbReference type="Proteomes" id="UP001319921">
    <property type="component" value="Chromosome"/>
</dbReference>
<feature type="transmembrane region" description="Helical" evidence="7">
    <location>
        <begin position="369"/>
        <end position="388"/>
    </location>
</feature>
<dbReference type="PANTHER" id="PTHR43867:SF2">
    <property type="entry name" value="CELLULOSE SYNTHASE CATALYTIC SUBUNIT A [UDP-FORMING]"/>
    <property type="match status" value="1"/>
</dbReference>
<evidence type="ECO:0000259" key="8">
    <source>
        <dbReference type="Pfam" id="PF13632"/>
    </source>
</evidence>
<evidence type="ECO:0000256" key="3">
    <source>
        <dbReference type="ARBA" id="ARBA00022679"/>
    </source>
</evidence>
<name>A0AAQ4CQC8_9CREN</name>
<dbReference type="PANTHER" id="PTHR43867">
    <property type="entry name" value="CELLULOSE SYNTHASE CATALYTIC SUBUNIT A [UDP-FORMING]"/>
    <property type="match status" value="1"/>
</dbReference>
<dbReference type="RefSeq" id="WP_229571960.1">
    <property type="nucleotide sequence ID" value="NZ_AP025226.1"/>
</dbReference>
<gene>
    <name evidence="9" type="ORF">SACC_10260</name>
</gene>
<evidence type="ECO:0000256" key="6">
    <source>
        <dbReference type="ARBA" id="ARBA00023136"/>
    </source>
</evidence>
<keyword evidence="4 7" id="KW-0812">Transmembrane</keyword>
<feature type="domain" description="Glycosyltransferase 2-like" evidence="8">
    <location>
        <begin position="139"/>
        <end position="349"/>
    </location>
</feature>